<accession>A0A2P6V2U3</accession>
<keyword evidence="10" id="KW-1185">Reference proteome</keyword>
<comment type="subcellular location">
    <subcellularLocation>
        <location evidence="1">Endosome</location>
    </subcellularLocation>
</comment>
<feature type="region of interest" description="Disordered" evidence="7">
    <location>
        <begin position="118"/>
        <end position="190"/>
    </location>
</feature>
<dbReference type="Pfam" id="PF07200">
    <property type="entry name" value="Mod_r"/>
    <property type="match status" value="1"/>
</dbReference>
<dbReference type="AlphaFoldDB" id="A0A2P6V2U3"/>
<feature type="domain" description="VPS37 C-terminal" evidence="8">
    <location>
        <begin position="271"/>
        <end position="356"/>
    </location>
</feature>
<feature type="compositionally biased region" description="Low complexity" evidence="7">
    <location>
        <begin position="162"/>
        <end position="182"/>
    </location>
</feature>
<dbReference type="GO" id="GO:0043162">
    <property type="term" value="P:ubiquitin-dependent protein catabolic process via the multivesicular body sorting pathway"/>
    <property type="evidence" value="ECO:0007669"/>
    <property type="project" value="TreeGrafter"/>
</dbReference>
<organism evidence="9 10">
    <name type="scientific">Micractinium conductrix</name>
    <dbReference type="NCBI Taxonomy" id="554055"/>
    <lineage>
        <taxon>Eukaryota</taxon>
        <taxon>Viridiplantae</taxon>
        <taxon>Chlorophyta</taxon>
        <taxon>core chlorophytes</taxon>
        <taxon>Trebouxiophyceae</taxon>
        <taxon>Chlorellales</taxon>
        <taxon>Chlorellaceae</taxon>
        <taxon>Chlorella clade</taxon>
        <taxon>Micractinium</taxon>
    </lineage>
</organism>
<evidence type="ECO:0000313" key="9">
    <source>
        <dbReference type="EMBL" id="PSC68401.1"/>
    </source>
</evidence>
<evidence type="ECO:0000256" key="6">
    <source>
        <dbReference type="PROSITE-ProRule" id="PRU00646"/>
    </source>
</evidence>
<comment type="caution">
    <text evidence="9">The sequence shown here is derived from an EMBL/GenBank/DDBJ whole genome shotgun (WGS) entry which is preliminary data.</text>
</comment>
<comment type="similarity">
    <text evidence="2">Belongs to the VPS37 family.</text>
</comment>
<dbReference type="Gene3D" id="1.10.287.660">
    <property type="entry name" value="Helix hairpin bin"/>
    <property type="match status" value="1"/>
</dbReference>
<gene>
    <name evidence="9" type="ORF">C2E20_8032</name>
</gene>
<keyword evidence="3 6" id="KW-0813">Transport</keyword>
<dbReference type="PROSITE" id="PS51314">
    <property type="entry name" value="VPS37_C"/>
    <property type="match status" value="1"/>
</dbReference>
<evidence type="ECO:0000256" key="2">
    <source>
        <dbReference type="ARBA" id="ARBA00007617"/>
    </source>
</evidence>
<evidence type="ECO:0000313" key="10">
    <source>
        <dbReference type="Proteomes" id="UP000239649"/>
    </source>
</evidence>
<protein>
    <submittedName>
        <fullName evidence="9">Vacuolar sorting-associated 37A</fullName>
    </submittedName>
</protein>
<evidence type="ECO:0000259" key="8">
    <source>
        <dbReference type="PROSITE" id="PS51314"/>
    </source>
</evidence>
<dbReference type="PANTHER" id="PTHR13678:SF2">
    <property type="entry name" value="VACUOLAR PROTEIN SORTING-ASSOCIATED PROTEIN 37A"/>
    <property type="match status" value="1"/>
</dbReference>
<dbReference type="InterPro" id="IPR037202">
    <property type="entry name" value="ESCRT_assembly_dom"/>
</dbReference>
<keyword evidence="5 6" id="KW-0653">Protein transport</keyword>
<evidence type="ECO:0000256" key="7">
    <source>
        <dbReference type="SAM" id="MobiDB-lite"/>
    </source>
</evidence>
<dbReference type="InterPro" id="IPR029012">
    <property type="entry name" value="Helix_hairpin_bin_sf"/>
</dbReference>
<dbReference type="Proteomes" id="UP000239649">
    <property type="component" value="Unassembled WGS sequence"/>
</dbReference>
<dbReference type="GO" id="GO:0000813">
    <property type="term" value="C:ESCRT I complex"/>
    <property type="evidence" value="ECO:0007669"/>
    <property type="project" value="TreeGrafter"/>
</dbReference>
<reference evidence="9 10" key="1">
    <citation type="journal article" date="2018" name="Plant J.">
        <title>Genome sequences of Chlorella sorokiniana UTEX 1602 and Micractinium conductrix SAG 241.80: implications to maltose excretion by a green alga.</title>
        <authorList>
            <person name="Arriola M.B."/>
            <person name="Velmurugan N."/>
            <person name="Zhang Y."/>
            <person name="Plunkett M.H."/>
            <person name="Hondzo H."/>
            <person name="Barney B.M."/>
        </authorList>
    </citation>
    <scope>NUCLEOTIDE SEQUENCE [LARGE SCALE GENOMIC DNA]</scope>
    <source>
        <strain evidence="9 10">SAG 241.80</strain>
    </source>
</reference>
<evidence type="ECO:0000256" key="4">
    <source>
        <dbReference type="ARBA" id="ARBA00022753"/>
    </source>
</evidence>
<name>A0A2P6V2U3_9CHLO</name>
<dbReference type="GO" id="GO:0006612">
    <property type="term" value="P:protein targeting to membrane"/>
    <property type="evidence" value="ECO:0007669"/>
    <property type="project" value="TreeGrafter"/>
</dbReference>
<feature type="compositionally biased region" description="Low complexity" evidence="7">
    <location>
        <begin position="120"/>
        <end position="152"/>
    </location>
</feature>
<dbReference type="PANTHER" id="PTHR13678">
    <property type="entry name" value="VACUOLAR PROTEIN SORTING-ASSOCIATED PROTEIN 37"/>
    <property type="match status" value="1"/>
</dbReference>
<evidence type="ECO:0000256" key="1">
    <source>
        <dbReference type="ARBA" id="ARBA00004177"/>
    </source>
</evidence>
<proteinExistence type="inferred from homology"/>
<evidence type="ECO:0000256" key="3">
    <source>
        <dbReference type="ARBA" id="ARBA00022448"/>
    </source>
</evidence>
<dbReference type="OrthoDB" id="10260857at2759"/>
<dbReference type="GO" id="GO:0006623">
    <property type="term" value="P:protein targeting to vacuole"/>
    <property type="evidence" value="ECO:0007669"/>
    <property type="project" value="TreeGrafter"/>
</dbReference>
<sequence>MWPLGGGGAFGGQQSFDRPQQINELLVTQPHSRALNPDRSLLEVGVRLQDSTLTSLRISLPPGFPGERPALSITSPVRHPWVDSIGRLSFPMLDRWGGSNVRLAAVVAEAFKGLGGSPVAAPSKAGGQAAAGRPQQAPPASQQQQQQQQQQLGGAGSGLGSGPPSLAPAGSSTSMSASGSGALPRPPPIPLTFEEVEALGEEELSAAMSDREAYQALVAAAAARLNLWQTVEKLKEETRELAAANLALGEEQAGIRNQAAVVRASDYAPAKAAFDAKWARQQAVLAKLSPDVLMRRLHDATREAEEEGERLVAQLGAGELTVDEFVTRYTKAQATYHQREIKLQAAQQTLPTLGGL</sequence>
<dbReference type="InterPro" id="IPR009851">
    <property type="entry name" value="Mod_r"/>
</dbReference>
<dbReference type="CDD" id="cd11685">
    <property type="entry name" value="UEV_TSG101-like"/>
    <property type="match status" value="1"/>
</dbReference>
<keyword evidence="4" id="KW-0967">Endosome</keyword>
<dbReference type="EMBL" id="LHPF02000038">
    <property type="protein sequence ID" value="PSC68401.1"/>
    <property type="molecule type" value="Genomic_DNA"/>
</dbReference>
<evidence type="ECO:0000256" key="5">
    <source>
        <dbReference type="ARBA" id="ARBA00022927"/>
    </source>
</evidence>
<dbReference type="STRING" id="554055.A0A2P6V2U3"/>
<dbReference type="SUPFAM" id="SSF140111">
    <property type="entry name" value="Endosomal sorting complex assembly domain"/>
    <property type="match status" value="1"/>
</dbReference>